<dbReference type="SUPFAM" id="SSF55486">
    <property type="entry name" value="Metalloproteases ('zincins'), catalytic domain"/>
    <property type="match status" value="1"/>
</dbReference>
<feature type="chain" id="PRO_5045442833" evidence="1">
    <location>
        <begin position="22"/>
        <end position="405"/>
    </location>
</feature>
<dbReference type="Gene3D" id="2.80.10.50">
    <property type="match status" value="1"/>
</dbReference>
<protein>
    <submittedName>
        <fullName evidence="2">RICIN domain-containing protein</fullName>
    </submittedName>
</protein>
<evidence type="ECO:0000256" key="1">
    <source>
        <dbReference type="SAM" id="SignalP"/>
    </source>
</evidence>
<keyword evidence="3" id="KW-1185">Reference proteome</keyword>
<sequence>MPSPKWLLLATLAFASVASSASPAPTYKTQTLEGWTVRIDERLLAGANKPLTDKALVLLAAQLKEVVRLIPSGPVAQLRKVTLWMSPPYPNEPEVAWYHAGDYLLRQNGHNLAMLKSIEFANVLIFEKESKRMPLFVLHELSHAYHDQVLGWEHAALAAAYYRAKASRSYDCVERWRSAERPNTFESAYAMTDVGEYFAENSEALFGRNDFYPFTREELARHDPDMLVLLQQLWKLPTTPAPTPPTAPTPPPGAAPVDARCYYRLTTLWQGDGMSLDILGDDKANTPILARTGRYSGQLWKLTPEADGFYRLTTQWRGTTLSLANTAGNRPLLVKSAPVPEQRWKLVPEPNGSYRLTTQAQGDALSLDIVNDSRANNIPILGKTGCNDSGQLWKLTPERPAEDSP</sequence>
<dbReference type="InterPro" id="IPR035992">
    <property type="entry name" value="Ricin_B-like_lectins"/>
</dbReference>
<dbReference type="EMBL" id="JAFIMU010000007">
    <property type="protein sequence ID" value="MBN8228744.1"/>
    <property type="molecule type" value="Genomic_DNA"/>
</dbReference>
<keyword evidence="1" id="KW-0732">Signal</keyword>
<accession>A0ABS3DAM1</accession>
<proteinExistence type="predicted"/>
<dbReference type="PROSITE" id="PS50231">
    <property type="entry name" value="RICIN_B_LECTIN"/>
    <property type="match status" value="1"/>
</dbReference>
<dbReference type="CDD" id="cd00161">
    <property type="entry name" value="beta-trefoil_Ricin-like"/>
    <property type="match status" value="1"/>
</dbReference>
<dbReference type="RefSeq" id="WP_207051539.1">
    <property type="nucleotide sequence ID" value="NZ_JAFIMU010000007.1"/>
</dbReference>
<dbReference type="SUPFAM" id="SSF50370">
    <property type="entry name" value="Ricin B-like lectins"/>
    <property type="match status" value="1"/>
</dbReference>
<feature type="signal peptide" evidence="1">
    <location>
        <begin position="1"/>
        <end position="21"/>
    </location>
</feature>
<organism evidence="2 3">
    <name type="scientific">Corallococcus macrosporus</name>
    <dbReference type="NCBI Taxonomy" id="35"/>
    <lineage>
        <taxon>Bacteria</taxon>
        <taxon>Pseudomonadati</taxon>
        <taxon>Myxococcota</taxon>
        <taxon>Myxococcia</taxon>
        <taxon>Myxococcales</taxon>
        <taxon>Cystobacterineae</taxon>
        <taxon>Myxococcaceae</taxon>
        <taxon>Corallococcus</taxon>
    </lineage>
</organism>
<reference evidence="2 3" key="1">
    <citation type="submission" date="2021-02" db="EMBL/GenBank/DDBJ databases">
        <title>De Novo genome assembly of isolated myxobacteria.</title>
        <authorList>
            <person name="Stevens D.C."/>
        </authorList>
    </citation>
    <scope>NUCLEOTIDE SEQUENCE [LARGE SCALE GENOMIC DNA]</scope>
    <source>
        <strain evidence="2 3">ATCC 29039</strain>
    </source>
</reference>
<evidence type="ECO:0000313" key="2">
    <source>
        <dbReference type="EMBL" id="MBN8228744.1"/>
    </source>
</evidence>
<name>A0ABS3DAM1_9BACT</name>
<dbReference type="Gene3D" id="3.40.390.10">
    <property type="entry name" value="Collagenase (Catalytic Domain)"/>
    <property type="match status" value="1"/>
</dbReference>
<dbReference type="InterPro" id="IPR024079">
    <property type="entry name" value="MetalloPept_cat_dom_sf"/>
</dbReference>
<comment type="caution">
    <text evidence="2">The sequence shown here is derived from an EMBL/GenBank/DDBJ whole genome shotgun (WGS) entry which is preliminary data.</text>
</comment>
<gene>
    <name evidence="2" type="ORF">JYK02_14640</name>
</gene>
<dbReference type="Proteomes" id="UP000664052">
    <property type="component" value="Unassembled WGS sequence"/>
</dbReference>
<evidence type="ECO:0000313" key="3">
    <source>
        <dbReference type="Proteomes" id="UP000664052"/>
    </source>
</evidence>